<comment type="catalytic activity">
    <reaction evidence="7">
        <text>a 2'-deoxycytidine in DNA + S-adenosyl-L-methionine = an N(4)-methyl-2'-deoxycytidine in DNA + S-adenosyl-L-homocysteine + H(+)</text>
        <dbReference type="Rhea" id="RHEA:16857"/>
        <dbReference type="Rhea" id="RHEA-COMP:11369"/>
        <dbReference type="Rhea" id="RHEA-COMP:13674"/>
        <dbReference type="ChEBI" id="CHEBI:15378"/>
        <dbReference type="ChEBI" id="CHEBI:57856"/>
        <dbReference type="ChEBI" id="CHEBI:59789"/>
        <dbReference type="ChEBI" id="CHEBI:85452"/>
        <dbReference type="ChEBI" id="CHEBI:137933"/>
        <dbReference type="EC" id="2.1.1.113"/>
    </reaction>
</comment>
<dbReference type="REBASE" id="18910">
    <property type="entry name" value="M.Tye11347ORF518P"/>
</dbReference>
<dbReference type="GO" id="GO:0015667">
    <property type="term" value="F:site-specific DNA-methyltransferase (cytosine-N4-specific) activity"/>
    <property type="evidence" value="ECO:0007669"/>
    <property type="project" value="UniProtKB-EC"/>
</dbReference>
<evidence type="ECO:0000259" key="10">
    <source>
        <dbReference type="Pfam" id="PF01555"/>
    </source>
</evidence>
<dbReference type="KEGG" id="tye:THEYE_A0518"/>
<protein>
    <recommendedName>
        <fullName evidence="8">Methyltransferase</fullName>
        <ecNumber evidence="8">2.1.1.-</ecNumber>
    </recommendedName>
</protein>
<evidence type="ECO:0000256" key="7">
    <source>
        <dbReference type="ARBA" id="ARBA00049120"/>
    </source>
</evidence>
<dbReference type="EC" id="2.1.1.-" evidence="8"/>
<evidence type="ECO:0000256" key="3">
    <source>
        <dbReference type="ARBA" id="ARBA00022679"/>
    </source>
</evidence>
<dbReference type="GO" id="GO:0009307">
    <property type="term" value="P:DNA restriction-modification system"/>
    <property type="evidence" value="ECO:0007669"/>
    <property type="project" value="UniProtKB-KW"/>
</dbReference>
<keyword evidence="5" id="KW-0680">Restriction system</keyword>
<evidence type="ECO:0000256" key="4">
    <source>
        <dbReference type="ARBA" id="ARBA00022691"/>
    </source>
</evidence>
<sequence length="446" mass="52515">MKTYHKIIIGDSRWMKEVADESVHLIVTSPPYWQLKDYGNGSQIGFNDTYEEYINNLNLVWKECHRVLHKGCRLCINIGDQFARSVYYGRYKVIPIRTEIIKFCETIGFDYMGAIIWQKVTTCNTTGGATVMGSYPYPRNGILKLDYEFILIFKKYGNPPKVSKEIKEKSKLTDEEWKQYFTGHWNFSGEKQDKHLAMFPEELPKRLIKMFSFVGETVLDPFLGSGTTSLVARKLNRNSIGYEINENFLSIIKEKLGITQNSVFHDANFAVFNLFKRNDAHFEIMRQEKPTVDFKEEIKKLPYIFKDPVKFERKVDPKKLRFGSKIDNSSYDRETYFTIKEIISPEMLILNNGLKIKLLGVRENLQKKEEAIQFLREKTKGQKVFIKFDNIKYDEENTLLCYLYLWNKTFLNAHLIKNGLVDVDTNLHYKYKTKFLNLQREIIRVV</sequence>
<dbReference type="PROSITE" id="PS00093">
    <property type="entry name" value="N4_MTASE"/>
    <property type="match status" value="1"/>
</dbReference>
<dbReference type="eggNOG" id="COG0863">
    <property type="taxonomic scope" value="Bacteria"/>
</dbReference>
<gene>
    <name evidence="11" type="ordered locus">THEYE_A0518</name>
</gene>
<dbReference type="GO" id="GO:0008170">
    <property type="term" value="F:N-methyltransferase activity"/>
    <property type="evidence" value="ECO:0007669"/>
    <property type="project" value="InterPro"/>
</dbReference>
<dbReference type="InterPro" id="IPR017985">
    <property type="entry name" value="MeTrfase_CN4_CS"/>
</dbReference>
<evidence type="ECO:0000256" key="5">
    <source>
        <dbReference type="ARBA" id="ARBA00022747"/>
    </source>
</evidence>
<proteinExistence type="inferred from homology"/>
<dbReference type="STRING" id="289376.THEYE_A0518"/>
<dbReference type="InterPro" id="IPR001091">
    <property type="entry name" value="RM_Methyltransferase"/>
</dbReference>
<dbReference type="FunFam" id="3.40.50.150:FF:001222">
    <property type="entry name" value="Methyltransferase"/>
    <property type="match status" value="1"/>
</dbReference>
<evidence type="ECO:0000256" key="6">
    <source>
        <dbReference type="ARBA" id="ARBA00023125"/>
    </source>
</evidence>
<dbReference type="AlphaFoldDB" id="B5YJE6"/>
<dbReference type="SUPFAM" id="SSF53335">
    <property type="entry name" value="S-adenosyl-L-methionine-dependent methyltransferases"/>
    <property type="match status" value="1"/>
</dbReference>
<dbReference type="PANTHER" id="PTHR13370">
    <property type="entry name" value="RNA METHYLASE-RELATED"/>
    <property type="match status" value="1"/>
</dbReference>
<name>B5YJE6_THEYD</name>
<keyword evidence="2 11" id="KW-0489">Methyltransferase</keyword>
<organism evidence="11 12">
    <name type="scientific">Thermodesulfovibrio yellowstonii (strain ATCC 51303 / DSM 11347 / YP87)</name>
    <dbReference type="NCBI Taxonomy" id="289376"/>
    <lineage>
        <taxon>Bacteria</taxon>
        <taxon>Pseudomonadati</taxon>
        <taxon>Nitrospirota</taxon>
        <taxon>Thermodesulfovibrionia</taxon>
        <taxon>Thermodesulfovibrionales</taxon>
        <taxon>Thermodesulfovibrionaceae</taxon>
        <taxon>Thermodesulfovibrio</taxon>
    </lineage>
</organism>
<evidence type="ECO:0000256" key="1">
    <source>
        <dbReference type="ARBA" id="ARBA00010203"/>
    </source>
</evidence>
<feature type="domain" description="TNase-like" evidence="9">
    <location>
        <begin position="369"/>
        <end position="440"/>
    </location>
</feature>
<dbReference type="Gene3D" id="2.40.50.90">
    <property type="match status" value="1"/>
</dbReference>
<evidence type="ECO:0000313" key="11">
    <source>
        <dbReference type="EMBL" id="ACI21948.1"/>
    </source>
</evidence>
<evidence type="ECO:0000256" key="8">
    <source>
        <dbReference type="RuleBase" id="RU362026"/>
    </source>
</evidence>
<reference evidence="11 12" key="2">
    <citation type="journal article" date="2015" name="Genome Announc.">
        <title>Genome Sequence of the Sulfate-Reducing Thermophilic Bacterium Thermodesulfovibrio yellowstonii Strain DSM 11347T (Phylum Nitrospirae).</title>
        <authorList>
            <person name="Bhatnagar S."/>
            <person name="Badger J.H."/>
            <person name="Madupu R."/>
            <person name="Khouri H.M."/>
            <person name="O'Connor E.M."/>
            <person name="Robb F.T."/>
            <person name="Ward N.L."/>
            <person name="Eisen J.A."/>
        </authorList>
    </citation>
    <scope>NUCLEOTIDE SEQUENCE [LARGE SCALE GENOMIC DNA]</scope>
    <source>
        <strain evidence="12">ATCC 51303 / DSM 11347 / YP87</strain>
    </source>
</reference>
<evidence type="ECO:0000256" key="2">
    <source>
        <dbReference type="ARBA" id="ARBA00022603"/>
    </source>
</evidence>
<dbReference type="Pfam" id="PF00565">
    <property type="entry name" value="SNase"/>
    <property type="match status" value="1"/>
</dbReference>
<reference evidence="12" key="1">
    <citation type="submission" date="2008-08" db="EMBL/GenBank/DDBJ databases">
        <title>The complete genome sequence of Thermodesulfovibrio yellowstonii strain ATCC 51303 / DSM 11347 / YP87.</title>
        <authorList>
            <person name="Dodson R.J."/>
            <person name="Durkin A.S."/>
            <person name="Wu M."/>
            <person name="Eisen J."/>
            <person name="Sutton G."/>
        </authorList>
    </citation>
    <scope>NUCLEOTIDE SEQUENCE [LARGE SCALE GENOMIC DNA]</scope>
    <source>
        <strain evidence="12">ATCC 51303 / DSM 11347 / YP87</strain>
    </source>
</reference>
<dbReference type="EMBL" id="CP001147">
    <property type="protein sequence ID" value="ACI21948.1"/>
    <property type="molecule type" value="Genomic_DNA"/>
</dbReference>
<dbReference type="InParanoid" id="B5YJE6"/>
<feature type="domain" description="DNA methylase N-4/N-6" evidence="10">
    <location>
        <begin position="23"/>
        <end position="254"/>
    </location>
</feature>
<dbReference type="InterPro" id="IPR016071">
    <property type="entry name" value="Staphylococal_nuclease_OB-fold"/>
</dbReference>
<dbReference type="OrthoDB" id="9773571at2"/>
<dbReference type="PRINTS" id="PR00508">
    <property type="entry name" value="S21N4MTFRASE"/>
</dbReference>
<keyword evidence="12" id="KW-1185">Reference proteome</keyword>
<dbReference type="InterPro" id="IPR035437">
    <property type="entry name" value="SNase_OB-fold_sf"/>
</dbReference>
<dbReference type="RefSeq" id="WP_012546645.1">
    <property type="nucleotide sequence ID" value="NC_011296.1"/>
</dbReference>
<dbReference type="HOGENOM" id="CLU_634099_0_0_0"/>
<dbReference type="InterPro" id="IPR029063">
    <property type="entry name" value="SAM-dependent_MTases_sf"/>
</dbReference>
<keyword evidence="4" id="KW-0949">S-adenosyl-L-methionine</keyword>
<dbReference type="eggNOG" id="COG1525">
    <property type="taxonomic scope" value="Bacteria"/>
</dbReference>
<dbReference type="InterPro" id="IPR002941">
    <property type="entry name" value="DNA_methylase_N4/N6"/>
</dbReference>
<dbReference type="GO" id="GO:0003677">
    <property type="term" value="F:DNA binding"/>
    <property type="evidence" value="ECO:0007669"/>
    <property type="project" value="UniProtKB-KW"/>
</dbReference>
<evidence type="ECO:0000259" key="9">
    <source>
        <dbReference type="Pfam" id="PF00565"/>
    </source>
</evidence>
<dbReference type="GO" id="GO:0005737">
    <property type="term" value="C:cytoplasm"/>
    <property type="evidence" value="ECO:0000318"/>
    <property type="project" value="GO_Central"/>
</dbReference>
<dbReference type="Proteomes" id="UP000000718">
    <property type="component" value="Chromosome"/>
</dbReference>
<evidence type="ECO:0000313" key="12">
    <source>
        <dbReference type="Proteomes" id="UP000000718"/>
    </source>
</evidence>
<dbReference type="GO" id="GO:0032259">
    <property type="term" value="P:methylation"/>
    <property type="evidence" value="ECO:0007669"/>
    <property type="project" value="UniProtKB-KW"/>
</dbReference>
<dbReference type="Gene3D" id="3.40.50.150">
    <property type="entry name" value="Vaccinia Virus protein VP39"/>
    <property type="match status" value="1"/>
</dbReference>
<dbReference type="SUPFAM" id="SSF50199">
    <property type="entry name" value="Staphylococcal nuclease"/>
    <property type="match status" value="1"/>
</dbReference>
<dbReference type="PATRIC" id="fig|289376.4.peg.512"/>
<accession>B5YJE6</accession>
<dbReference type="EnsemblBacteria" id="ACI21948">
    <property type="protein sequence ID" value="ACI21948"/>
    <property type="gene ID" value="THEYE_A0518"/>
</dbReference>
<dbReference type="Pfam" id="PF01555">
    <property type="entry name" value="N6_N4_Mtase"/>
    <property type="match status" value="1"/>
</dbReference>
<dbReference type="GO" id="GO:0009007">
    <property type="term" value="F:site-specific DNA-methyltransferase (adenine-specific) activity"/>
    <property type="evidence" value="ECO:0000318"/>
    <property type="project" value="GO_Central"/>
</dbReference>
<keyword evidence="6" id="KW-0238">DNA-binding</keyword>
<keyword evidence="3 11" id="KW-0808">Transferase</keyword>
<dbReference type="PANTHER" id="PTHR13370:SF3">
    <property type="entry name" value="TRNA (GUANINE(10)-N2)-METHYLTRANSFERASE HOMOLOG"/>
    <property type="match status" value="1"/>
</dbReference>
<comment type="similarity">
    <text evidence="1">Belongs to the N(4)/N(6)-methyltransferase family. N(4) subfamily.</text>
</comment>